<evidence type="ECO:0000256" key="1">
    <source>
        <dbReference type="SAM" id="Phobius"/>
    </source>
</evidence>
<gene>
    <name evidence="2" type="ORF">CLV82_0645</name>
</gene>
<protein>
    <submittedName>
        <fullName evidence="2">Putative superfamily III holin-X</fullName>
    </submittedName>
</protein>
<dbReference type="RefSeq" id="WP_133642841.1">
    <property type="nucleotide sequence ID" value="NZ_JBFIMA010000012.1"/>
</dbReference>
<dbReference type="EMBL" id="SNYI01000001">
    <property type="protein sequence ID" value="TDQ32812.1"/>
    <property type="molecule type" value="Genomic_DNA"/>
</dbReference>
<keyword evidence="1" id="KW-0812">Transmembrane</keyword>
<accession>A0A4R6TMR5</accession>
<dbReference type="Proteomes" id="UP000295468">
    <property type="component" value="Unassembled WGS sequence"/>
</dbReference>
<organism evidence="2 3">
    <name type="scientific">Zeaxanthinibacter enoshimensis</name>
    <dbReference type="NCBI Taxonomy" id="392009"/>
    <lineage>
        <taxon>Bacteria</taxon>
        <taxon>Pseudomonadati</taxon>
        <taxon>Bacteroidota</taxon>
        <taxon>Flavobacteriia</taxon>
        <taxon>Flavobacteriales</taxon>
        <taxon>Flavobacteriaceae</taxon>
        <taxon>Zeaxanthinibacter</taxon>
    </lineage>
</organism>
<evidence type="ECO:0000313" key="2">
    <source>
        <dbReference type="EMBL" id="TDQ32812.1"/>
    </source>
</evidence>
<keyword evidence="1" id="KW-0472">Membrane</keyword>
<keyword evidence="1" id="KW-1133">Transmembrane helix</keyword>
<feature type="transmembrane region" description="Helical" evidence="1">
    <location>
        <begin position="46"/>
        <end position="69"/>
    </location>
</feature>
<proteinExistence type="predicted"/>
<evidence type="ECO:0000313" key="3">
    <source>
        <dbReference type="Proteomes" id="UP000295468"/>
    </source>
</evidence>
<sequence>MAFEELKDNIAEADRTARSYIDTSAEYYKLKAFKFLMQAVMSFSKMLIVGVIAFIALLFLSLAASYGIGQALDNTFQGFLVVGGFYLLVGILFYLVRDRINKPLLKKFSEFYFDD</sequence>
<keyword evidence="3" id="KW-1185">Reference proteome</keyword>
<dbReference type="AlphaFoldDB" id="A0A4R6TMR5"/>
<reference evidence="2 3" key="1">
    <citation type="submission" date="2019-03" db="EMBL/GenBank/DDBJ databases">
        <title>Genomic Encyclopedia of Archaeal and Bacterial Type Strains, Phase II (KMG-II): from individual species to whole genera.</title>
        <authorList>
            <person name="Goeker M."/>
        </authorList>
    </citation>
    <scope>NUCLEOTIDE SEQUENCE [LARGE SCALE GENOMIC DNA]</scope>
    <source>
        <strain evidence="2 3">DSM 18435</strain>
    </source>
</reference>
<feature type="transmembrane region" description="Helical" evidence="1">
    <location>
        <begin position="75"/>
        <end position="96"/>
    </location>
</feature>
<comment type="caution">
    <text evidence="2">The sequence shown here is derived from an EMBL/GenBank/DDBJ whole genome shotgun (WGS) entry which is preliminary data.</text>
</comment>
<dbReference type="OrthoDB" id="1144182at2"/>
<name>A0A4R6TMR5_9FLAO</name>